<organism evidence="1 2">
    <name type="scientific">Elysia marginata</name>
    <dbReference type="NCBI Taxonomy" id="1093978"/>
    <lineage>
        <taxon>Eukaryota</taxon>
        <taxon>Metazoa</taxon>
        <taxon>Spiralia</taxon>
        <taxon>Lophotrochozoa</taxon>
        <taxon>Mollusca</taxon>
        <taxon>Gastropoda</taxon>
        <taxon>Heterobranchia</taxon>
        <taxon>Euthyneura</taxon>
        <taxon>Panpulmonata</taxon>
        <taxon>Sacoglossa</taxon>
        <taxon>Placobranchoidea</taxon>
        <taxon>Plakobranchidae</taxon>
        <taxon>Elysia</taxon>
    </lineage>
</organism>
<comment type="caution">
    <text evidence="1">The sequence shown here is derived from an EMBL/GenBank/DDBJ whole genome shotgun (WGS) entry which is preliminary data.</text>
</comment>
<sequence>MELECLQQSLPELDRSHVLPRLIRQASHVDTVANTAKCLRHAQTRSFLTSSTARVFLGGEGINTSSLTQQLFLPVSSVAVLCTHQQNYWKCHQLAQPELTHPRALTQPGRVSRSTRLQDSTSTRWVYSSSLMFNLQWPDVSQSLCQHFLTWLYTTPSVTPLRPGSRHSK</sequence>
<name>A0AAV4EG33_9GAST</name>
<dbReference type="Proteomes" id="UP000762676">
    <property type="component" value="Unassembled WGS sequence"/>
</dbReference>
<evidence type="ECO:0000313" key="2">
    <source>
        <dbReference type="Proteomes" id="UP000762676"/>
    </source>
</evidence>
<keyword evidence="2" id="KW-1185">Reference proteome</keyword>
<reference evidence="1 2" key="1">
    <citation type="journal article" date="2021" name="Elife">
        <title>Chloroplast acquisition without the gene transfer in kleptoplastic sea slugs, Plakobranchus ocellatus.</title>
        <authorList>
            <person name="Maeda T."/>
            <person name="Takahashi S."/>
            <person name="Yoshida T."/>
            <person name="Shimamura S."/>
            <person name="Takaki Y."/>
            <person name="Nagai Y."/>
            <person name="Toyoda A."/>
            <person name="Suzuki Y."/>
            <person name="Arimoto A."/>
            <person name="Ishii H."/>
            <person name="Satoh N."/>
            <person name="Nishiyama T."/>
            <person name="Hasebe M."/>
            <person name="Maruyama T."/>
            <person name="Minagawa J."/>
            <person name="Obokata J."/>
            <person name="Shigenobu S."/>
        </authorList>
    </citation>
    <scope>NUCLEOTIDE SEQUENCE [LARGE SCALE GENOMIC DNA]</scope>
</reference>
<dbReference type="AlphaFoldDB" id="A0AAV4EG33"/>
<dbReference type="EMBL" id="BMAT01010751">
    <property type="protein sequence ID" value="GFR60007.1"/>
    <property type="molecule type" value="Genomic_DNA"/>
</dbReference>
<gene>
    <name evidence="1" type="ORF">ElyMa_005397500</name>
</gene>
<proteinExistence type="predicted"/>
<evidence type="ECO:0000313" key="1">
    <source>
        <dbReference type="EMBL" id="GFR60007.1"/>
    </source>
</evidence>
<accession>A0AAV4EG33</accession>
<protein>
    <submittedName>
        <fullName evidence="1">Uncharacterized protein</fullName>
    </submittedName>
</protein>